<dbReference type="PANTHER" id="PTHR43712">
    <property type="entry name" value="PUTATIVE (AFU_ORTHOLOGUE AFUA_4G14580)-RELATED"/>
    <property type="match status" value="1"/>
</dbReference>
<dbReference type="InterPro" id="IPR012967">
    <property type="entry name" value="COMT_dimerisation"/>
</dbReference>
<dbReference type="PROSITE" id="PS51683">
    <property type="entry name" value="SAM_OMT_II"/>
    <property type="match status" value="1"/>
</dbReference>
<evidence type="ECO:0000256" key="1">
    <source>
        <dbReference type="ARBA" id="ARBA00022603"/>
    </source>
</evidence>
<dbReference type="InterPro" id="IPR016461">
    <property type="entry name" value="COMT-like"/>
</dbReference>
<dbReference type="SUPFAM" id="SSF46785">
    <property type="entry name" value="Winged helix' DNA-binding domain"/>
    <property type="match status" value="1"/>
</dbReference>
<name>A0A917ZV42_9ACTN</name>
<keyword evidence="1" id="KW-0489">Methyltransferase</keyword>
<feature type="domain" description="O-methyltransferase C-terminal" evidence="6">
    <location>
        <begin position="148"/>
        <end position="321"/>
    </location>
</feature>
<evidence type="ECO:0000256" key="2">
    <source>
        <dbReference type="ARBA" id="ARBA00022679"/>
    </source>
</evidence>
<organism evidence="8 9">
    <name type="scientific">Wenjunlia tyrosinilytica</name>
    <dbReference type="NCBI Taxonomy" id="1544741"/>
    <lineage>
        <taxon>Bacteria</taxon>
        <taxon>Bacillati</taxon>
        <taxon>Actinomycetota</taxon>
        <taxon>Actinomycetes</taxon>
        <taxon>Kitasatosporales</taxon>
        <taxon>Streptomycetaceae</taxon>
        <taxon>Wenjunlia</taxon>
    </lineage>
</organism>
<dbReference type="InterPro" id="IPR029063">
    <property type="entry name" value="SAM-dependent_MTases_sf"/>
</dbReference>
<reference evidence="8" key="2">
    <citation type="submission" date="2020-09" db="EMBL/GenBank/DDBJ databases">
        <authorList>
            <person name="Sun Q."/>
            <person name="Zhou Y."/>
        </authorList>
    </citation>
    <scope>NUCLEOTIDE SEQUENCE</scope>
    <source>
        <strain evidence="8">CGMCC 4.7201</strain>
    </source>
</reference>
<proteinExistence type="predicted"/>
<dbReference type="InterPro" id="IPR036390">
    <property type="entry name" value="WH_DNA-bd_sf"/>
</dbReference>
<dbReference type="CDD" id="cd02440">
    <property type="entry name" value="AdoMet_MTases"/>
    <property type="match status" value="1"/>
</dbReference>
<dbReference type="InterPro" id="IPR036388">
    <property type="entry name" value="WH-like_DNA-bd_sf"/>
</dbReference>
<dbReference type="PIRSF" id="PIRSF005739">
    <property type="entry name" value="O-mtase"/>
    <property type="match status" value="1"/>
</dbReference>
<evidence type="ECO:0008006" key="10">
    <source>
        <dbReference type="Google" id="ProtNLM"/>
    </source>
</evidence>
<dbReference type="RefSeq" id="WP_229698768.1">
    <property type="nucleotide sequence ID" value="NZ_BMMS01000026.1"/>
</dbReference>
<feature type="active site" description="Proton acceptor" evidence="4">
    <location>
        <position position="248"/>
    </location>
</feature>
<dbReference type="Pfam" id="PF08100">
    <property type="entry name" value="Dimerisation"/>
    <property type="match status" value="1"/>
</dbReference>
<dbReference type="Gene3D" id="3.40.50.150">
    <property type="entry name" value="Vaccinia Virus protein VP39"/>
    <property type="match status" value="1"/>
</dbReference>
<dbReference type="GO" id="GO:0032259">
    <property type="term" value="P:methylation"/>
    <property type="evidence" value="ECO:0007669"/>
    <property type="project" value="UniProtKB-KW"/>
</dbReference>
<dbReference type="GO" id="GO:0046983">
    <property type="term" value="F:protein dimerization activity"/>
    <property type="evidence" value="ECO:0007669"/>
    <property type="project" value="InterPro"/>
</dbReference>
<dbReference type="Pfam" id="PF00891">
    <property type="entry name" value="Methyltransf_2"/>
    <property type="match status" value="1"/>
</dbReference>
<gene>
    <name evidence="8" type="ORF">GCM10012280_52910</name>
</gene>
<evidence type="ECO:0000259" key="6">
    <source>
        <dbReference type="Pfam" id="PF00891"/>
    </source>
</evidence>
<reference evidence="8" key="1">
    <citation type="journal article" date="2014" name="Int. J. Syst. Evol. Microbiol.">
        <title>Complete genome sequence of Corynebacterium casei LMG S-19264T (=DSM 44701T), isolated from a smear-ripened cheese.</title>
        <authorList>
            <consortium name="US DOE Joint Genome Institute (JGI-PGF)"/>
            <person name="Walter F."/>
            <person name="Albersmeier A."/>
            <person name="Kalinowski J."/>
            <person name="Ruckert C."/>
        </authorList>
    </citation>
    <scope>NUCLEOTIDE SEQUENCE</scope>
    <source>
        <strain evidence="8">CGMCC 4.7201</strain>
    </source>
</reference>
<evidence type="ECO:0000256" key="5">
    <source>
        <dbReference type="SAM" id="MobiDB-lite"/>
    </source>
</evidence>
<dbReference type="EMBL" id="BMMS01000026">
    <property type="protein sequence ID" value="GGO95530.1"/>
    <property type="molecule type" value="Genomic_DNA"/>
</dbReference>
<evidence type="ECO:0000259" key="7">
    <source>
        <dbReference type="Pfam" id="PF08100"/>
    </source>
</evidence>
<feature type="domain" description="O-methyltransferase dimerisation" evidence="7">
    <location>
        <begin position="17"/>
        <end position="74"/>
    </location>
</feature>
<dbReference type="Gene3D" id="1.10.10.10">
    <property type="entry name" value="Winged helix-like DNA-binding domain superfamily/Winged helix DNA-binding domain"/>
    <property type="match status" value="1"/>
</dbReference>
<evidence type="ECO:0000313" key="9">
    <source>
        <dbReference type="Proteomes" id="UP000641932"/>
    </source>
</evidence>
<evidence type="ECO:0000313" key="8">
    <source>
        <dbReference type="EMBL" id="GGO95530.1"/>
    </source>
</evidence>
<keyword evidence="2" id="KW-0808">Transferase</keyword>
<comment type="caution">
    <text evidence="8">The sequence shown here is derived from an EMBL/GenBank/DDBJ whole genome shotgun (WGS) entry which is preliminary data.</text>
</comment>
<dbReference type="InterPro" id="IPR001077">
    <property type="entry name" value="COMT_C"/>
</dbReference>
<dbReference type="SUPFAM" id="SSF53335">
    <property type="entry name" value="S-adenosyl-L-methionine-dependent methyltransferases"/>
    <property type="match status" value="1"/>
</dbReference>
<keyword evidence="9" id="KW-1185">Reference proteome</keyword>
<protein>
    <recommendedName>
        <fullName evidence="10">Methyltransferase</fullName>
    </recommendedName>
</protein>
<dbReference type="Proteomes" id="UP000641932">
    <property type="component" value="Unassembled WGS sequence"/>
</dbReference>
<dbReference type="GO" id="GO:0008171">
    <property type="term" value="F:O-methyltransferase activity"/>
    <property type="evidence" value="ECO:0007669"/>
    <property type="project" value="InterPro"/>
</dbReference>
<sequence length="366" mass="39437">MNDIHGQELTRDDVLTMMQAYKTTSLLRTGVQLGVFEGLAAGPEGAEALAARLGTDPRGMRILLNALVAVRLLDLDGNAFRLVSGAAQCLVPGRPGYLGDMVHVMAGDWEWEALRRLSEAVRHGGVVVPENAETPGYRYWEDFAEYATAVAAPTAVTMADALDPWARGRSRLDVLDVACGHGYYGFTFAQRHPAAEVYSLDWPNVLEVTARHAERMGVRARMHALPGDMFEVPLGGPYDLAMVTNVLHHFSEEKATELLRRTAKALRPGGRLAIVGFVTGGESPAQDPLPHLFSVLMLAWTSNGEVHSAEAYQRILTAGGFTAIQTHAPKGLPLRVLLAERSATGEPEEESAAGTGRAAAEVPAPR</sequence>
<evidence type="ECO:0000256" key="3">
    <source>
        <dbReference type="ARBA" id="ARBA00022691"/>
    </source>
</evidence>
<keyword evidence="3" id="KW-0949">S-adenosyl-L-methionine</keyword>
<dbReference type="PANTHER" id="PTHR43712:SF2">
    <property type="entry name" value="O-METHYLTRANSFERASE CICE"/>
    <property type="match status" value="1"/>
</dbReference>
<evidence type="ECO:0000256" key="4">
    <source>
        <dbReference type="PIRSR" id="PIRSR005739-1"/>
    </source>
</evidence>
<dbReference type="AlphaFoldDB" id="A0A917ZV42"/>
<feature type="region of interest" description="Disordered" evidence="5">
    <location>
        <begin position="340"/>
        <end position="366"/>
    </location>
</feature>
<accession>A0A917ZV42</accession>